<feature type="coiled-coil region" evidence="1">
    <location>
        <begin position="563"/>
        <end position="604"/>
    </location>
</feature>
<dbReference type="Proteomes" id="UP001516400">
    <property type="component" value="Unassembled WGS sequence"/>
</dbReference>
<dbReference type="AlphaFoldDB" id="A0ABD2N9S1"/>
<dbReference type="PANTHER" id="PTHR33480">
    <property type="entry name" value="SET DOMAIN-CONTAINING PROTEIN-RELATED"/>
    <property type="match status" value="1"/>
</dbReference>
<evidence type="ECO:0000256" key="2">
    <source>
        <dbReference type="SAM" id="MobiDB-lite"/>
    </source>
</evidence>
<evidence type="ECO:0000256" key="1">
    <source>
        <dbReference type="SAM" id="Coils"/>
    </source>
</evidence>
<proteinExistence type="predicted"/>
<protein>
    <submittedName>
        <fullName evidence="3">Uncharacterized protein</fullName>
    </submittedName>
</protein>
<organism evidence="3 4">
    <name type="scientific">Cryptolaemus montrouzieri</name>
    <dbReference type="NCBI Taxonomy" id="559131"/>
    <lineage>
        <taxon>Eukaryota</taxon>
        <taxon>Metazoa</taxon>
        <taxon>Ecdysozoa</taxon>
        <taxon>Arthropoda</taxon>
        <taxon>Hexapoda</taxon>
        <taxon>Insecta</taxon>
        <taxon>Pterygota</taxon>
        <taxon>Neoptera</taxon>
        <taxon>Endopterygota</taxon>
        <taxon>Coleoptera</taxon>
        <taxon>Polyphaga</taxon>
        <taxon>Cucujiformia</taxon>
        <taxon>Coccinelloidea</taxon>
        <taxon>Coccinellidae</taxon>
        <taxon>Scymninae</taxon>
        <taxon>Scymnini</taxon>
        <taxon>Cryptolaemus</taxon>
    </lineage>
</organism>
<sequence>MVENEDQNSGHDISITNMKSRSRRRKHNCPYCGVPVNNFARHLQRKHNDETEVEQFMSMDKNDPLKRKIIEKIRKEGDFFSGKYVPVKKRSKCDGEYNRNLIPCIHCKGYYSRRTLRLHVKRCIFNKQKAESRQRHLSDGQTMLAGNFSLSDPLRTSGVLRSLRADDISLVAKKDKIICEMARKYLKSYKKRHLVCIAKRNMRRLARFLIEARKIENDSSLSLDSILHPSKFKLIVAAVKRLTNYNSKNKRFCISNIVMEMGPLIKKAIAAACSLELLKDMTSPRLDVLDTLKRMIDEEWLVKFSTEDIQNVNQFTRSTVIQLTEDLVKLNTYLDDLLREAKNDLLLNNEDENAFKELIEGAYCSLLLFNRRRVDELQGIHLSTYINHINDEISSEDFVELLTPAENMYFNKIKTLIISDKKGRRVPVLFEEYIEQAIDLALRHRDHFFKSRKNIFLFGLTDSKEPINGREVFVKHVLNALGDSNKTVSLTSTKLRKHLATITQIIKMDHTELDQLATFMGHTKDTYEGWYRLPTDVHQTVKISKILLMSENRSIQEFKGRNLDDLNVNVDIVEDDVTEDEEEIAEFKEEILEIKEEIAEIQEVDKQTTAEYKWGNIEKKKRVLRKWTKEEKQAAESYFSEHLRDCRAPKKAEVVHLLDKYPNVFKGRKWESVKIFICNEYNRRKQLSEG</sequence>
<dbReference type="PANTHER" id="PTHR33480:SF1">
    <property type="entry name" value="TYR RECOMBINASE DOMAIN-CONTAINING PROTEIN"/>
    <property type="match status" value="1"/>
</dbReference>
<feature type="region of interest" description="Disordered" evidence="2">
    <location>
        <begin position="1"/>
        <end position="26"/>
    </location>
</feature>
<evidence type="ECO:0000313" key="3">
    <source>
        <dbReference type="EMBL" id="KAL3275245.1"/>
    </source>
</evidence>
<name>A0ABD2N9S1_9CUCU</name>
<dbReference type="EMBL" id="JABFTP020000083">
    <property type="protein sequence ID" value="KAL3275245.1"/>
    <property type="molecule type" value="Genomic_DNA"/>
</dbReference>
<keyword evidence="4" id="KW-1185">Reference proteome</keyword>
<keyword evidence="1" id="KW-0175">Coiled coil</keyword>
<comment type="caution">
    <text evidence="3">The sequence shown here is derived from an EMBL/GenBank/DDBJ whole genome shotgun (WGS) entry which is preliminary data.</text>
</comment>
<feature type="compositionally biased region" description="Polar residues" evidence="2">
    <location>
        <begin position="10"/>
        <end position="19"/>
    </location>
</feature>
<accession>A0ABD2N9S1</accession>
<gene>
    <name evidence="3" type="ORF">HHI36_020014</name>
</gene>
<reference evidence="3 4" key="1">
    <citation type="journal article" date="2021" name="BMC Biol.">
        <title>Horizontally acquired antibacterial genes associated with adaptive radiation of ladybird beetles.</title>
        <authorList>
            <person name="Li H.S."/>
            <person name="Tang X.F."/>
            <person name="Huang Y.H."/>
            <person name="Xu Z.Y."/>
            <person name="Chen M.L."/>
            <person name="Du X.Y."/>
            <person name="Qiu B.Y."/>
            <person name="Chen P.T."/>
            <person name="Zhang W."/>
            <person name="Slipinski A."/>
            <person name="Escalona H.E."/>
            <person name="Waterhouse R.M."/>
            <person name="Zwick A."/>
            <person name="Pang H."/>
        </authorList>
    </citation>
    <scope>NUCLEOTIDE SEQUENCE [LARGE SCALE GENOMIC DNA]</scope>
    <source>
        <strain evidence="3">SYSU2018</strain>
    </source>
</reference>
<evidence type="ECO:0000313" key="4">
    <source>
        <dbReference type="Proteomes" id="UP001516400"/>
    </source>
</evidence>